<dbReference type="EMBL" id="JACIDR010000003">
    <property type="protein sequence ID" value="MBB3973746.1"/>
    <property type="molecule type" value="Genomic_DNA"/>
</dbReference>
<dbReference type="InterPro" id="IPR052698">
    <property type="entry name" value="MoCofactor_Util/Proc"/>
</dbReference>
<dbReference type="Proteomes" id="UP000528964">
    <property type="component" value="Unassembled WGS sequence"/>
</dbReference>
<protein>
    <submittedName>
        <fullName evidence="2">Xanthine dehydrogenase accessory factor</fullName>
    </submittedName>
</protein>
<name>A0A7W6CZ66_9HYPH</name>
<reference evidence="2 3" key="1">
    <citation type="submission" date="2020-08" db="EMBL/GenBank/DDBJ databases">
        <title>Genomic Encyclopedia of Type Strains, Phase IV (KMG-IV): sequencing the most valuable type-strain genomes for metagenomic binning, comparative biology and taxonomic classification.</title>
        <authorList>
            <person name="Goeker M."/>
        </authorList>
    </citation>
    <scope>NUCLEOTIDE SEQUENCE [LARGE SCALE GENOMIC DNA]</scope>
    <source>
        <strain evidence="2 3">DSM 25481</strain>
    </source>
</reference>
<dbReference type="AlphaFoldDB" id="A0A7W6CZ66"/>
<evidence type="ECO:0000259" key="1">
    <source>
        <dbReference type="Pfam" id="PF13478"/>
    </source>
</evidence>
<feature type="domain" description="XdhC Rossmann" evidence="1">
    <location>
        <begin position="76"/>
        <end position="217"/>
    </location>
</feature>
<gene>
    <name evidence="2" type="ORF">GGR24_002416</name>
</gene>
<dbReference type="Pfam" id="PF13478">
    <property type="entry name" value="XdhC_C"/>
    <property type="match status" value="1"/>
</dbReference>
<evidence type="ECO:0000313" key="2">
    <source>
        <dbReference type="EMBL" id="MBB3973746.1"/>
    </source>
</evidence>
<sequence length="228" mass="23898">MKLDLLAALNAARAARRPAVVVTALDSGEQRLVLEPAQDPLAAEIGRALASGRSGVVEDAAGRSVFLNVHVPPPRLVLTGAVHIAQTLGPLATALGYQVAVVDPRTAFATPERFPDVELRPEWPDVALPELALDPFTAFAALSHDPKIDDPALARALESGCFYVGALGSRRTHAARLDRLKAQGVPDAALQRIRAPIGLPIGASSPAEIAVSIMAEITAVLRRAELAS</sequence>
<dbReference type="RefSeq" id="WP_183395589.1">
    <property type="nucleotide sequence ID" value="NZ_JACIDR010000003.1"/>
</dbReference>
<comment type="caution">
    <text evidence="2">The sequence shown here is derived from an EMBL/GenBank/DDBJ whole genome shotgun (WGS) entry which is preliminary data.</text>
</comment>
<dbReference type="PANTHER" id="PTHR30388">
    <property type="entry name" value="ALDEHYDE OXIDOREDUCTASE MOLYBDENUM COFACTOR ASSEMBLY PROTEIN"/>
    <property type="match status" value="1"/>
</dbReference>
<evidence type="ECO:0000313" key="3">
    <source>
        <dbReference type="Proteomes" id="UP000528964"/>
    </source>
</evidence>
<dbReference type="PANTHER" id="PTHR30388:SF4">
    <property type="entry name" value="MOLYBDENUM COFACTOR INSERTION CHAPERONE PAOD"/>
    <property type="match status" value="1"/>
</dbReference>
<keyword evidence="3" id="KW-1185">Reference proteome</keyword>
<dbReference type="InterPro" id="IPR027051">
    <property type="entry name" value="XdhC_Rossmann_dom"/>
</dbReference>
<organism evidence="2 3">
    <name type="scientific">Hansschlegelia beijingensis</name>
    <dbReference type="NCBI Taxonomy" id="1133344"/>
    <lineage>
        <taxon>Bacteria</taxon>
        <taxon>Pseudomonadati</taxon>
        <taxon>Pseudomonadota</taxon>
        <taxon>Alphaproteobacteria</taxon>
        <taxon>Hyphomicrobiales</taxon>
        <taxon>Methylopilaceae</taxon>
        <taxon>Hansschlegelia</taxon>
    </lineage>
</organism>
<accession>A0A7W6CZ66</accession>
<proteinExistence type="predicted"/>
<dbReference type="Gene3D" id="3.40.50.720">
    <property type="entry name" value="NAD(P)-binding Rossmann-like Domain"/>
    <property type="match status" value="1"/>
</dbReference>